<feature type="compositionally biased region" description="Basic and acidic residues" evidence="1">
    <location>
        <begin position="155"/>
        <end position="167"/>
    </location>
</feature>
<accession>A0A067S7I1</accession>
<dbReference type="AlphaFoldDB" id="A0A067S7I1"/>
<feature type="region of interest" description="Disordered" evidence="1">
    <location>
        <begin position="138"/>
        <end position="167"/>
    </location>
</feature>
<dbReference type="EMBL" id="KL142420">
    <property type="protein sequence ID" value="KDR66815.1"/>
    <property type="molecule type" value="Genomic_DNA"/>
</dbReference>
<dbReference type="STRING" id="685588.A0A067S7I1"/>
<gene>
    <name evidence="2" type="ORF">GALMADRAFT_216851</name>
</gene>
<dbReference type="HOGENOM" id="CLU_1594677_0_0_1"/>
<dbReference type="OrthoDB" id="2261376at2759"/>
<dbReference type="Proteomes" id="UP000027222">
    <property type="component" value="Unassembled WGS sequence"/>
</dbReference>
<evidence type="ECO:0000256" key="1">
    <source>
        <dbReference type="SAM" id="MobiDB-lite"/>
    </source>
</evidence>
<organism evidence="2 3">
    <name type="scientific">Galerina marginata (strain CBS 339.88)</name>
    <dbReference type="NCBI Taxonomy" id="685588"/>
    <lineage>
        <taxon>Eukaryota</taxon>
        <taxon>Fungi</taxon>
        <taxon>Dikarya</taxon>
        <taxon>Basidiomycota</taxon>
        <taxon>Agaricomycotina</taxon>
        <taxon>Agaricomycetes</taxon>
        <taxon>Agaricomycetidae</taxon>
        <taxon>Agaricales</taxon>
        <taxon>Agaricineae</taxon>
        <taxon>Strophariaceae</taxon>
        <taxon>Galerina</taxon>
    </lineage>
</organism>
<reference evidence="3" key="1">
    <citation type="journal article" date="2014" name="Proc. Natl. Acad. Sci. U.S.A.">
        <title>Extensive sampling of basidiomycete genomes demonstrates inadequacy of the white-rot/brown-rot paradigm for wood decay fungi.</title>
        <authorList>
            <person name="Riley R."/>
            <person name="Salamov A.A."/>
            <person name="Brown D.W."/>
            <person name="Nagy L.G."/>
            <person name="Floudas D."/>
            <person name="Held B.W."/>
            <person name="Levasseur A."/>
            <person name="Lombard V."/>
            <person name="Morin E."/>
            <person name="Otillar R."/>
            <person name="Lindquist E.A."/>
            <person name="Sun H."/>
            <person name="LaButti K.M."/>
            <person name="Schmutz J."/>
            <person name="Jabbour D."/>
            <person name="Luo H."/>
            <person name="Baker S.E."/>
            <person name="Pisabarro A.G."/>
            <person name="Walton J.D."/>
            <person name="Blanchette R.A."/>
            <person name="Henrissat B."/>
            <person name="Martin F."/>
            <person name="Cullen D."/>
            <person name="Hibbett D.S."/>
            <person name="Grigoriev I.V."/>
        </authorList>
    </citation>
    <scope>NUCLEOTIDE SEQUENCE [LARGE SCALE GENOMIC DNA]</scope>
    <source>
        <strain evidence="3">CBS 339.88</strain>
    </source>
</reference>
<evidence type="ECO:0000313" key="3">
    <source>
        <dbReference type="Proteomes" id="UP000027222"/>
    </source>
</evidence>
<evidence type="ECO:0000313" key="2">
    <source>
        <dbReference type="EMBL" id="KDR66815.1"/>
    </source>
</evidence>
<name>A0A067S7I1_GALM3</name>
<keyword evidence="3" id="KW-1185">Reference proteome</keyword>
<proteinExistence type="predicted"/>
<protein>
    <submittedName>
        <fullName evidence="2">Uncharacterized protein</fullName>
    </submittedName>
</protein>
<sequence length="167" mass="18623">MAATFPWTRCHPLSGGFALASQYGGTNTLQKRLSEIHAYSIPSRYGGRLFWVISKKIEPNSDSRSVLWHSPAIGKVGAFFPTDDRRIVNERLHEATAILSTIVTFYFVHPVDTAEMVLEDHKFWEYLEAHGYDSSAMGLPGASMTENSSVDDSEANEKKIDEEANPV</sequence>